<dbReference type="Gene3D" id="3.40.50.1390">
    <property type="entry name" value="Resolvase, N-terminal catalytic domain"/>
    <property type="match status" value="1"/>
</dbReference>
<keyword evidence="1" id="KW-0175">Coiled coil</keyword>
<dbReference type="GO" id="GO:0003677">
    <property type="term" value="F:DNA binding"/>
    <property type="evidence" value="ECO:0007669"/>
    <property type="project" value="InterPro"/>
</dbReference>
<feature type="domain" description="Resolvase/invertase-type recombinase catalytic" evidence="2">
    <location>
        <begin position="2"/>
        <end position="152"/>
    </location>
</feature>
<dbReference type="PANTHER" id="PTHR30461:SF23">
    <property type="entry name" value="DNA RECOMBINASE-RELATED"/>
    <property type="match status" value="1"/>
</dbReference>
<evidence type="ECO:0000313" key="4">
    <source>
        <dbReference type="EMBL" id="KUK83744.1"/>
    </source>
</evidence>
<dbReference type="Pfam" id="PF13408">
    <property type="entry name" value="Zn_ribbon_recom"/>
    <property type="match status" value="1"/>
</dbReference>
<dbReference type="InterPro" id="IPR011109">
    <property type="entry name" value="DNA_bind_recombinase_dom"/>
</dbReference>
<evidence type="ECO:0000259" key="2">
    <source>
        <dbReference type="PROSITE" id="PS51736"/>
    </source>
</evidence>
<comment type="caution">
    <text evidence="4">The sequence shown here is derived from an EMBL/GenBank/DDBJ whole genome shotgun (WGS) entry which is preliminary data.</text>
</comment>
<dbReference type="Proteomes" id="UP000054705">
    <property type="component" value="Unassembled WGS sequence"/>
</dbReference>
<dbReference type="InterPro" id="IPR050639">
    <property type="entry name" value="SSR_resolvase"/>
</dbReference>
<dbReference type="PANTHER" id="PTHR30461">
    <property type="entry name" value="DNA-INVERTASE FROM LAMBDOID PROPHAGE"/>
    <property type="match status" value="1"/>
</dbReference>
<protein>
    <submittedName>
        <fullName evidence="4">Recombinase</fullName>
    </submittedName>
</protein>
<dbReference type="SMART" id="SM00857">
    <property type="entry name" value="Resolvase"/>
    <property type="match status" value="1"/>
</dbReference>
<dbReference type="InterPro" id="IPR038109">
    <property type="entry name" value="DNA_bind_recomb_sf"/>
</dbReference>
<dbReference type="Gene3D" id="3.90.1750.20">
    <property type="entry name" value="Putative Large Serine Recombinase, Chain B, Domain 2"/>
    <property type="match status" value="1"/>
</dbReference>
<dbReference type="AlphaFoldDB" id="A0A101HVU3"/>
<organism evidence="4 5">
    <name type="scientific">Pelotomaculum thermopropionicum</name>
    <dbReference type="NCBI Taxonomy" id="110500"/>
    <lineage>
        <taxon>Bacteria</taxon>
        <taxon>Bacillati</taxon>
        <taxon>Bacillota</taxon>
        <taxon>Clostridia</taxon>
        <taxon>Eubacteriales</taxon>
        <taxon>Desulfotomaculaceae</taxon>
        <taxon>Pelotomaculum</taxon>
    </lineage>
</organism>
<dbReference type="PROSITE" id="PS51737">
    <property type="entry name" value="RECOMBINASE_DNA_BIND"/>
    <property type="match status" value="1"/>
</dbReference>
<gene>
    <name evidence="4" type="ORF">XD97_0108</name>
</gene>
<dbReference type="InterPro" id="IPR036162">
    <property type="entry name" value="Resolvase-like_N_sf"/>
</dbReference>
<dbReference type="CDD" id="cd00338">
    <property type="entry name" value="Ser_Recombinase"/>
    <property type="match status" value="1"/>
</dbReference>
<dbReference type="GO" id="GO:0000150">
    <property type="term" value="F:DNA strand exchange activity"/>
    <property type="evidence" value="ECO:0007669"/>
    <property type="project" value="InterPro"/>
</dbReference>
<proteinExistence type="predicted"/>
<feature type="domain" description="Recombinase" evidence="3">
    <location>
        <begin position="156"/>
        <end position="282"/>
    </location>
</feature>
<dbReference type="Pfam" id="PF07508">
    <property type="entry name" value="Recombinase"/>
    <property type="match status" value="1"/>
</dbReference>
<accession>A0A101HVU3</accession>
<name>A0A101HVU3_9FIRM</name>
<evidence type="ECO:0000256" key="1">
    <source>
        <dbReference type="SAM" id="Coils"/>
    </source>
</evidence>
<dbReference type="InterPro" id="IPR006119">
    <property type="entry name" value="Resolv_N"/>
</dbReference>
<evidence type="ECO:0000313" key="5">
    <source>
        <dbReference type="Proteomes" id="UP000054705"/>
    </source>
</evidence>
<dbReference type="PROSITE" id="PS51736">
    <property type="entry name" value="RECOMBINASES_3"/>
    <property type="match status" value="1"/>
</dbReference>
<dbReference type="Pfam" id="PF00239">
    <property type="entry name" value="Resolvase"/>
    <property type="match status" value="1"/>
</dbReference>
<dbReference type="InterPro" id="IPR025827">
    <property type="entry name" value="Zn_ribbon_recom_dom"/>
</dbReference>
<evidence type="ECO:0000259" key="3">
    <source>
        <dbReference type="PROSITE" id="PS51737"/>
    </source>
</evidence>
<dbReference type="SUPFAM" id="SSF53041">
    <property type="entry name" value="Resolvase-like"/>
    <property type="match status" value="1"/>
</dbReference>
<sequence>MRAIIYARFSSDNQREESITAQVRACTYYAEEKGYPVLKIYTDEARSATTDDRPGFLQMIHDIKNGLIKTDIVLVHKLDRFARNRYDSAFYRRELRQANVRLESVLEHLDDSPESVLLESLIEGIAEYYSKNLAREVMKGMRETAMQAKHCGGRPPLGYDIDKDKHYIINEAEARAVRLIFEMYAAGYGYGGIIKALSEQGYKSKLGQPFSKNSLHGILRNRKYSGIYTFNRTVSKSLDGKRNNHKSKNPEDIIEIPNAIPVIVPPEVFWKVQERMDKNQKTHASGRFKNKVIYLLSGLIECGECGMRMIGTSSSYRTRVSNEYRKRYYYECNNAKRTKGCGNEKINKQDVEKYVVSKLESEVLNKKTIPALAQKLFDQYKKDILQSANEGEYLNKEIIKVEKQIENIVEAITEGAGVIKALTEQLKKLENKKYLLESRLHEWRIKQEKELTSVTGITAYLKQYFKWLQSTDPVKRKQVVEKFVDRVIIKKDTIEVVFKVSVVLYGGGGGSRTHRPKEEPQDLLRA</sequence>
<feature type="coiled-coil region" evidence="1">
    <location>
        <begin position="412"/>
        <end position="446"/>
    </location>
</feature>
<reference evidence="5" key="1">
    <citation type="journal article" date="2015" name="MBio">
        <title>Genome-Resolved Metagenomic Analysis Reveals Roles for Candidate Phyla and Other Microbial Community Members in Biogeochemical Transformations in Oil Reservoirs.</title>
        <authorList>
            <person name="Hu P."/>
            <person name="Tom L."/>
            <person name="Singh A."/>
            <person name="Thomas B.C."/>
            <person name="Baker B.J."/>
            <person name="Piceno Y.M."/>
            <person name="Andersen G.L."/>
            <person name="Banfield J.F."/>
        </authorList>
    </citation>
    <scope>NUCLEOTIDE SEQUENCE [LARGE SCALE GENOMIC DNA]</scope>
</reference>
<dbReference type="EMBL" id="LGGS01000017">
    <property type="protein sequence ID" value="KUK83744.1"/>
    <property type="molecule type" value="Genomic_DNA"/>
</dbReference>